<evidence type="ECO:0000259" key="5">
    <source>
        <dbReference type="SMART" id="SM00563"/>
    </source>
</evidence>
<evidence type="ECO:0000313" key="7">
    <source>
        <dbReference type="RefSeq" id="XP_031557848.1"/>
    </source>
</evidence>
<evidence type="ECO:0000256" key="2">
    <source>
        <dbReference type="ARBA" id="ARBA00022679"/>
    </source>
</evidence>
<comment type="similarity">
    <text evidence="1">Belongs to the 1-acyl-sn-glycerol-3-phosphate acyltransferase family.</text>
</comment>
<evidence type="ECO:0000256" key="4">
    <source>
        <dbReference type="SAM" id="Phobius"/>
    </source>
</evidence>
<keyword evidence="2" id="KW-0808">Transferase</keyword>
<keyword evidence="6" id="KW-1185">Reference proteome</keyword>
<proteinExistence type="inferred from homology"/>
<dbReference type="GO" id="GO:0005783">
    <property type="term" value="C:endoplasmic reticulum"/>
    <property type="evidence" value="ECO:0007669"/>
    <property type="project" value="TreeGrafter"/>
</dbReference>
<dbReference type="Pfam" id="PF16076">
    <property type="entry name" value="Acyltransf_C"/>
    <property type="match status" value="1"/>
</dbReference>
<feature type="transmembrane region" description="Helical" evidence="4">
    <location>
        <begin position="314"/>
        <end position="338"/>
    </location>
</feature>
<feature type="transmembrane region" description="Helical" evidence="4">
    <location>
        <begin position="9"/>
        <end position="29"/>
    </location>
</feature>
<dbReference type="RefSeq" id="XP_031557848.1">
    <property type="nucleotide sequence ID" value="XM_031701988.1"/>
</dbReference>
<dbReference type="GeneID" id="116294390"/>
<dbReference type="FunCoup" id="A0A6P8HRU1">
    <property type="interactions" value="1807"/>
</dbReference>
<feature type="transmembrane region" description="Helical" evidence="4">
    <location>
        <begin position="49"/>
        <end position="70"/>
    </location>
</feature>
<keyword evidence="3" id="KW-0012">Acyltransferase</keyword>
<organism evidence="6 7">
    <name type="scientific">Actinia tenebrosa</name>
    <name type="common">Australian red waratah sea anemone</name>
    <dbReference type="NCBI Taxonomy" id="6105"/>
    <lineage>
        <taxon>Eukaryota</taxon>
        <taxon>Metazoa</taxon>
        <taxon>Cnidaria</taxon>
        <taxon>Anthozoa</taxon>
        <taxon>Hexacorallia</taxon>
        <taxon>Actiniaria</taxon>
        <taxon>Actiniidae</taxon>
        <taxon>Actinia</taxon>
    </lineage>
</organism>
<dbReference type="PANTHER" id="PTHR10983">
    <property type="entry name" value="1-ACYLGLYCEROL-3-PHOSPHATE ACYLTRANSFERASE-RELATED"/>
    <property type="match status" value="1"/>
</dbReference>
<evidence type="ECO:0000256" key="3">
    <source>
        <dbReference type="ARBA" id="ARBA00023315"/>
    </source>
</evidence>
<dbReference type="CDD" id="cd07990">
    <property type="entry name" value="LPLAT_LCLAT1-like"/>
    <property type="match status" value="1"/>
</dbReference>
<reference evidence="7" key="1">
    <citation type="submission" date="2025-08" db="UniProtKB">
        <authorList>
            <consortium name="RefSeq"/>
        </authorList>
    </citation>
    <scope>IDENTIFICATION</scope>
    <source>
        <tissue evidence="7">Tentacle</tissue>
    </source>
</reference>
<dbReference type="Pfam" id="PF01553">
    <property type="entry name" value="Acyltransferase"/>
    <property type="match status" value="1"/>
</dbReference>
<dbReference type="Proteomes" id="UP000515163">
    <property type="component" value="Unplaced"/>
</dbReference>
<protein>
    <submittedName>
        <fullName evidence="7">Lysocardiolipin acyltransferase 1-like</fullName>
    </submittedName>
</protein>
<feature type="domain" description="Phospholipid/glycerol acyltransferase" evidence="5">
    <location>
        <begin position="81"/>
        <end position="203"/>
    </location>
</feature>
<evidence type="ECO:0000313" key="6">
    <source>
        <dbReference type="Proteomes" id="UP000515163"/>
    </source>
</evidence>
<dbReference type="SUPFAM" id="SSF69593">
    <property type="entry name" value="Glycerol-3-phosphate (1)-acyltransferase"/>
    <property type="match status" value="1"/>
</dbReference>
<dbReference type="OrthoDB" id="186786at2759"/>
<dbReference type="AlphaFoldDB" id="A0A6P8HRU1"/>
<dbReference type="KEGG" id="aten:116294390"/>
<dbReference type="InParanoid" id="A0A6P8HRU1"/>
<name>A0A6P8HRU1_ACTTE</name>
<accession>A0A6P8HRU1</accession>
<gene>
    <name evidence="7" type="primary">LOC116294390</name>
</gene>
<dbReference type="GO" id="GO:0036149">
    <property type="term" value="P:phosphatidylinositol acyl-chain remodeling"/>
    <property type="evidence" value="ECO:0007669"/>
    <property type="project" value="TreeGrafter"/>
</dbReference>
<keyword evidence="4" id="KW-0472">Membrane</keyword>
<dbReference type="InterPro" id="IPR002123">
    <property type="entry name" value="Plipid/glycerol_acylTrfase"/>
</dbReference>
<keyword evidence="4" id="KW-1133">Transmembrane helix</keyword>
<dbReference type="SMART" id="SM00563">
    <property type="entry name" value="PlsC"/>
    <property type="match status" value="1"/>
</dbReference>
<keyword evidence="4" id="KW-0812">Transmembrane</keyword>
<dbReference type="GO" id="GO:0016746">
    <property type="term" value="F:acyltransferase activity"/>
    <property type="evidence" value="ECO:0007669"/>
    <property type="project" value="UniProtKB-KW"/>
</dbReference>
<dbReference type="PANTHER" id="PTHR10983:SF16">
    <property type="entry name" value="LYSOCARDIOLIPIN ACYLTRANSFERASE 1"/>
    <property type="match status" value="1"/>
</dbReference>
<dbReference type="InterPro" id="IPR032098">
    <property type="entry name" value="Acyltransf_C"/>
</dbReference>
<evidence type="ECO:0000256" key="1">
    <source>
        <dbReference type="ARBA" id="ARBA00008655"/>
    </source>
</evidence>
<sequence length="371" mass="44182">MLRNPIGGLIYLTILYMSSFLGSIFIMGPSLPLLLCRPSWFRWYNDRSIGLWLILPPALLELVFGVKVIITGEKPPANEASLIIMNHRSRLDWMYYWCCLHRYGDLKHEKIILKDDLKNIPGPGWAMQNAMFIFLKRRWQHDEGYLREVLDYYNEVSYPLQLLLFPEGTNLDSATKVKSDSFARKNNLPCYEYVLHPRVRGFTYCIQKLRHGRLQAVHNVTVGYDVNRSFWELDLLLGNFPREIHFHFERYPIEMLPEDEKGLEKWCTEKWEEKEKVLRKFYADGQGFCPREEAEPRSELHVESRARNQLKAALLFWLLFIILSLMAIYYFLIVRWYFYVMFTTYLLQSILGNGTDRLQIWSHHKFSLKKE</sequence>